<keyword evidence="1" id="KW-0812">Transmembrane</keyword>
<sequence>MRLNKRQSVLLLYPLTLVTVALLYKYFNPLESLFFPKCPVKAITGLDCPGCGGQRAAHSLLNGDVRQAFLENPLLPLLIPYLILGFYLQIIPQPTNGELKLKKVLYGQSAILILGIILFIFTILRNIIS</sequence>
<accession>A0ABS1R4N6</accession>
<keyword evidence="1" id="KW-1133">Transmembrane helix</keyword>
<dbReference type="Pfam" id="PF10825">
    <property type="entry name" value="DUF2752"/>
    <property type="match status" value="1"/>
</dbReference>
<gene>
    <name evidence="2" type="ORF">JKG61_12985</name>
</gene>
<dbReference type="Proteomes" id="UP000625283">
    <property type="component" value="Unassembled WGS sequence"/>
</dbReference>
<dbReference type="InterPro" id="IPR021215">
    <property type="entry name" value="DUF2752"/>
</dbReference>
<reference evidence="2 3" key="1">
    <citation type="submission" date="2021-01" db="EMBL/GenBank/DDBJ databases">
        <title>C459-1 draft genome sequence.</title>
        <authorList>
            <person name="Zhang X.-F."/>
        </authorList>
    </citation>
    <scope>NUCLEOTIDE SEQUENCE [LARGE SCALE GENOMIC DNA]</scope>
    <source>
        <strain evidence="3">C459-1</strain>
    </source>
</reference>
<evidence type="ECO:0000313" key="2">
    <source>
        <dbReference type="EMBL" id="MBL1409669.1"/>
    </source>
</evidence>
<feature type="transmembrane region" description="Helical" evidence="1">
    <location>
        <begin position="74"/>
        <end position="92"/>
    </location>
</feature>
<feature type="transmembrane region" description="Helical" evidence="1">
    <location>
        <begin position="104"/>
        <end position="128"/>
    </location>
</feature>
<evidence type="ECO:0000313" key="3">
    <source>
        <dbReference type="Proteomes" id="UP000625283"/>
    </source>
</evidence>
<keyword evidence="3" id="KW-1185">Reference proteome</keyword>
<proteinExistence type="predicted"/>
<dbReference type="RefSeq" id="WP_202103412.1">
    <property type="nucleotide sequence ID" value="NZ_JAERTY010000007.1"/>
</dbReference>
<dbReference type="EMBL" id="JAERTY010000007">
    <property type="protein sequence ID" value="MBL1409669.1"/>
    <property type="molecule type" value="Genomic_DNA"/>
</dbReference>
<organism evidence="2 3">
    <name type="scientific">Sphingobacterium faecale</name>
    <dbReference type="NCBI Taxonomy" id="2803775"/>
    <lineage>
        <taxon>Bacteria</taxon>
        <taxon>Pseudomonadati</taxon>
        <taxon>Bacteroidota</taxon>
        <taxon>Sphingobacteriia</taxon>
        <taxon>Sphingobacteriales</taxon>
        <taxon>Sphingobacteriaceae</taxon>
        <taxon>Sphingobacterium</taxon>
    </lineage>
</organism>
<name>A0ABS1R4N6_9SPHI</name>
<protein>
    <submittedName>
        <fullName evidence="2">DUF2752 domain-containing protein</fullName>
    </submittedName>
</protein>
<keyword evidence="1" id="KW-0472">Membrane</keyword>
<comment type="caution">
    <text evidence="2">The sequence shown here is derived from an EMBL/GenBank/DDBJ whole genome shotgun (WGS) entry which is preliminary data.</text>
</comment>
<evidence type="ECO:0000256" key="1">
    <source>
        <dbReference type="SAM" id="Phobius"/>
    </source>
</evidence>